<gene>
    <name evidence="2" type="ORF">LIZ65_04560</name>
</gene>
<evidence type="ECO:0000313" key="2">
    <source>
        <dbReference type="EMBL" id="MCB7386550.1"/>
    </source>
</evidence>
<dbReference type="Pfam" id="PF01979">
    <property type="entry name" value="Amidohydro_1"/>
    <property type="match status" value="1"/>
</dbReference>
<evidence type="ECO:0000259" key="1">
    <source>
        <dbReference type="Pfam" id="PF01979"/>
    </source>
</evidence>
<dbReference type="Proteomes" id="UP001299546">
    <property type="component" value="Unassembled WGS sequence"/>
</dbReference>
<proteinExistence type="predicted"/>
<comment type="caution">
    <text evidence="2">The sequence shown here is derived from an EMBL/GenBank/DDBJ whole genome shotgun (WGS) entry which is preliminary data.</text>
</comment>
<sequence>MNRYVIKNCKLIPELTEGTGLSEADVLIEEDRIADIAEVGTVFEDISETIDVGHATLMPGLIDAHVHLRWLEESSWVTDVRPSWRSFDEYHYARFMLENGYTTVRDCGDDKCLASEAVRDAEKAGYIEGPRVICAGPTLLPANLNTFPCRQFHHVIAGRDNVRALVRDNICYGADFIKLYGSGSLMTEGNDPNIKIIEEDEIDEVVKIATSRGTYCAIHAHGSEAIDAAVRNGVRTIEHASFITEETLQRLEGRTDMGIVPTVGILHNLTKHGKGSYVDNEDRRVKTIRQVYECIGNAYHNHNVLIGWGTDIALDSYEENPYIEIQTRKNELGFSNIDILKQMTINSAKLLCLDNEIGTVKIGKCADFVVIDGNPAEDIAAMYKKPVHVIRKGRVIY</sequence>
<feature type="domain" description="Amidohydrolase-related" evidence="1">
    <location>
        <begin position="56"/>
        <end position="395"/>
    </location>
</feature>
<protein>
    <submittedName>
        <fullName evidence="2">Amidohydrolase family protein</fullName>
    </submittedName>
</protein>
<dbReference type="InterPro" id="IPR051781">
    <property type="entry name" value="Metallo-dep_Hydrolase"/>
</dbReference>
<organism evidence="2 3">
    <name type="scientific">Bariatricus massiliensis</name>
    <dbReference type="NCBI Taxonomy" id="1745713"/>
    <lineage>
        <taxon>Bacteria</taxon>
        <taxon>Bacillati</taxon>
        <taxon>Bacillota</taxon>
        <taxon>Clostridia</taxon>
        <taxon>Lachnospirales</taxon>
        <taxon>Lachnospiraceae</taxon>
        <taxon>Bariatricus</taxon>
    </lineage>
</organism>
<keyword evidence="3" id="KW-1185">Reference proteome</keyword>
<dbReference type="Gene3D" id="3.20.20.140">
    <property type="entry name" value="Metal-dependent hydrolases"/>
    <property type="match status" value="1"/>
</dbReference>
<dbReference type="PANTHER" id="PTHR43135">
    <property type="entry name" value="ALPHA-D-RIBOSE 1-METHYLPHOSPHONATE 5-TRIPHOSPHATE DIPHOSPHATASE"/>
    <property type="match status" value="1"/>
</dbReference>
<dbReference type="InterPro" id="IPR032466">
    <property type="entry name" value="Metal_Hydrolase"/>
</dbReference>
<dbReference type="PANTHER" id="PTHR43135:SF3">
    <property type="entry name" value="ALPHA-D-RIBOSE 1-METHYLPHOSPHONATE 5-TRIPHOSPHATE DIPHOSPHATASE"/>
    <property type="match status" value="1"/>
</dbReference>
<dbReference type="RefSeq" id="WP_066736721.1">
    <property type="nucleotide sequence ID" value="NZ_JAJCIQ010000002.1"/>
</dbReference>
<dbReference type="EMBL" id="JAJCIS010000002">
    <property type="protein sequence ID" value="MCB7386550.1"/>
    <property type="molecule type" value="Genomic_DNA"/>
</dbReference>
<accession>A0ABS8DDR3</accession>
<reference evidence="2 3" key="1">
    <citation type="submission" date="2021-10" db="EMBL/GenBank/DDBJ databases">
        <title>Collection of gut derived symbiotic bacterial strains cultured from healthy donors.</title>
        <authorList>
            <person name="Lin H."/>
            <person name="Littmann E."/>
            <person name="Kohout C."/>
            <person name="Pamer E.G."/>
        </authorList>
    </citation>
    <scope>NUCLEOTIDE SEQUENCE [LARGE SCALE GENOMIC DNA]</scope>
    <source>
        <strain evidence="2 3">DFI.1.165</strain>
    </source>
</reference>
<dbReference type="SUPFAM" id="SSF51338">
    <property type="entry name" value="Composite domain of metallo-dependent hydrolases"/>
    <property type="match status" value="1"/>
</dbReference>
<evidence type="ECO:0000313" key="3">
    <source>
        <dbReference type="Proteomes" id="UP001299546"/>
    </source>
</evidence>
<dbReference type="InterPro" id="IPR006680">
    <property type="entry name" value="Amidohydro-rel"/>
</dbReference>
<dbReference type="InterPro" id="IPR011059">
    <property type="entry name" value="Metal-dep_hydrolase_composite"/>
</dbReference>
<dbReference type="SUPFAM" id="SSF51556">
    <property type="entry name" value="Metallo-dependent hydrolases"/>
    <property type="match status" value="1"/>
</dbReference>
<dbReference type="Gene3D" id="2.30.40.10">
    <property type="entry name" value="Urease, subunit C, domain 1"/>
    <property type="match status" value="1"/>
</dbReference>
<name>A0ABS8DDR3_9FIRM</name>